<keyword evidence="1" id="KW-1133">Transmembrane helix</keyword>
<dbReference type="AlphaFoldDB" id="A0A1W1E129"/>
<reference evidence="2" key="1">
    <citation type="submission" date="2016-10" db="EMBL/GenBank/DDBJ databases">
        <authorList>
            <person name="de Groot N.N."/>
        </authorList>
    </citation>
    <scope>NUCLEOTIDE SEQUENCE</scope>
</reference>
<accession>A0A1W1E129</accession>
<protein>
    <submittedName>
        <fullName evidence="2">Uncharacterized protein</fullName>
    </submittedName>
</protein>
<dbReference type="EMBL" id="FPHZ01000041">
    <property type="protein sequence ID" value="SFV87568.1"/>
    <property type="molecule type" value="Genomic_DNA"/>
</dbReference>
<keyword evidence="1" id="KW-0812">Transmembrane</keyword>
<name>A0A1W1E129_9ZZZZ</name>
<sequence length="48" mass="5565">MLSWFAQNYELAKPSLLIFCLITIAIVVAVIIMINRRVFKNLDRLEAL</sequence>
<evidence type="ECO:0000256" key="1">
    <source>
        <dbReference type="SAM" id="Phobius"/>
    </source>
</evidence>
<gene>
    <name evidence="2" type="ORF">MNB_SUP05-SYMBIONT-5-433</name>
</gene>
<evidence type="ECO:0000313" key="2">
    <source>
        <dbReference type="EMBL" id="SFV87568.1"/>
    </source>
</evidence>
<organism evidence="2">
    <name type="scientific">hydrothermal vent metagenome</name>
    <dbReference type="NCBI Taxonomy" id="652676"/>
    <lineage>
        <taxon>unclassified sequences</taxon>
        <taxon>metagenomes</taxon>
        <taxon>ecological metagenomes</taxon>
    </lineage>
</organism>
<keyword evidence="1" id="KW-0472">Membrane</keyword>
<feature type="transmembrane region" description="Helical" evidence="1">
    <location>
        <begin position="15"/>
        <end position="34"/>
    </location>
</feature>
<proteinExistence type="predicted"/>